<keyword evidence="3" id="KW-0314">Glutamate biosynthesis</keyword>
<sequence>MGKANGFLEYKRQSFVYDKPQKRVKNYKEFMRPVNPDVISEQGARCMDCGTPFCHSEFGCPVMNLIPEWNDLVYRRHWKEAYERLTMTNNFPEFTGRVCPAPCETACTLSINDSPVTIKQIELAVIERAFAENWVKPQPPRKESGKKVAVVGSGPAGLAAAQQLRRNGHQVFVYEKSPRPGGLLRYGIPDFKLEKHIIDRRLRILEAEGVQFICGVEVGEDISARYLRKNHDAILITTGAGEARDLKVPGRELKGIHLALEYLTQSNLYVEGSLNKEEIIWAEGKKVLVIGGGDTGSDCIGTAHRQGAKEIYQFEIMPMPPRWDKSRNPQWPFWPNILRTSSSQEEGCERKWNVSTEAFSGKNGYVQKARCRRVKWQPGENGKKSYPQPLEGSEFEVETDLVLLAMGFVHVKYDRFIRHLNIERTPIGNIKTDEMHRTSLEDVFAVGDAASGASLVVRAIQGGRKAAEAVHAYLS</sequence>
<organism evidence="7">
    <name type="scientific">Caldithrix abyssi</name>
    <dbReference type="NCBI Taxonomy" id="187145"/>
    <lineage>
        <taxon>Bacteria</taxon>
        <taxon>Pseudomonadati</taxon>
        <taxon>Calditrichota</taxon>
        <taxon>Calditrichia</taxon>
        <taxon>Calditrichales</taxon>
        <taxon>Calditrichaceae</taxon>
        <taxon>Caldithrix</taxon>
    </lineage>
</organism>
<dbReference type="PANTHER" id="PTHR43100:SF1">
    <property type="entry name" value="GLUTAMATE SYNTHASE [NADPH] SMALL CHAIN"/>
    <property type="match status" value="1"/>
</dbReference>
<dbReference type="InterPro" id="IPR023753">
    <property type="entry name" value="FAD/NAD-binding_dom"/>
</dbReference>
<proteinExistence type="predicted"/>
<dbReference type="Pfam" id="PF14691">
    <property type="entry name" value="Fer4_20"/>
    <property type="match status" value="1"/>
</dbReference>
<dbReference type="InterPro" id="IPR006005">
    <property type="entry name" value="Glut_synth_ssu1"/>
</dbReference>
<dbReference type="AlphaFoldDB" id="A0A7V4TXC6"/>
<feature type="domain" description="FAD/NAD(P)-binding" evidence="5">
    <location>
        <begin position="146"/>
        <end position="463"/>
    </location>
</feature>
<dbReference type="InterPro" id="IPR051394">
    <property type="entry name" value="Glutamate_Synthase"/>
</dbReference>
<comment type="pathway">
    <text evidence="4">Amino-acid biosynthesis.</text>
</comment>
<evidence type="ECO:0000259" key="6">
    <source>
        <dbReference type="Pfam" id="PF14691"/>
    </source>
</evidence>
<dbReference type="Pfam" id="PF07992">
    <property type="entry name" value="Pyr_redox_2"/>
    <property type="match status" value="1"/>
</dbReference>
<dbReference type="InterPro" id="IPR009051">
    <property type="entry name" value="Helical_ferredxn"/>
</dbReference>
<dbReference type="NCBIfam" id="TIGR01317">
    <property type="entry name" value="GOGAT_sm_gam"/>
    <property type="match status" value="1"/>
</dbReference>
<dbReference type="EMBL" id="DRQG01000003">
    <property type="protein sequence ID" value="HGY54104.1"/>
    <property type="molecule type" value="Genomic_DNA"/>
</dbReference>
<evidence type="ECO:0000256" key="1">
    <source>
        <dbReference type="ARBA" id="ARBA00022605"/>
    </source>
</evidence>
<evidence type="ECO:0000256" key="4">
    <source>
        <dbReference type="ARBA" id="ARBA00029440"/>
    </source>
</evidence>
<dbReference type="GO" id="GO:0051536">
    <property type="term" value="F:iron-sulfur cluster binding"/>
    <property type="evidence" value="ECO:0007669"/>
    <property type="project" value="InterPro"/>
</dbReference>
<feature type="domain" description="Dihydroprymidine dehydrogenase" evidence="6">
    <location>
        <begin position="23"/>
        <end position="133"/>
    </location>
</feature>
<evidence type="ECO:0000256" key="2">
    <source>
        <dbReference type="ARBA" id="ARBA00023002"/>
    </source>
</evidence>
<protein>
    <submittedName>
        <fullName evidence="7">Glutamate synthase subunit beta</fullName>
    </submittedName>
</protein>
<dbReference type="Proteomes" id="UP000885779">
    <property type="component" value="Unassembled WGS sequence"/>
</dbReference>
<name>A0A7V4TXC6_CALAY</name>
<comment type="caution">
    <text evidence="7">The sequence shown here is derived from an EMBL/GenBank/DDBJ whole genome shotgun (WGS) entry which is preliminary data.</text>
</comment>
<dbReference type="InterPro" id="IPR028261">
    <property type="entry name" value="DPD_II"/>
</dbReference>
<accession>A0A7V4TXC6</accession>
<dbReference type="SUPFAM" id="SSF46548">
    <property type="entry name" value="alpha-helical ferredoxin"/>
    <property type="match status" value="1"/>
</dbReference>
<keyword evidence="1" id="KW-0028">Amino-acid biosynthesis</keyword>
<keyword evidence="2" id="KW-0560">Oxidoreductase</keyword>
<dbReference type="GO" id="GO:0016639">
    <property type="term" value="F:oxidoreductase activity, acting on the CH-NH2 group of donors, NAD or NADP as acceptor"/>
    <property type="evidence" value="ECO:0007669"/>
    <property type="project" value="InterPro"/>
</dbReference>
<dbReference type="SUPFAM" id="SSF51971">
    <property type="entry name" value="Nucleotide-binding domain"/>
    <property type="match status" value="2"/>
</dbReference>
<dbReference type="Gene3D" id="3.50.50.60">
    <property type="entry name" value="FAD/NAD(P)-binding domain"/>
    <property type="match status" value="2"/>
</dbReference>
<gene>
    <name evidence="7" type="ORF">ENK44_00240</name>
</gene>
<dbReference type="PANTHER" id="PTHR43100">
    <property type="entry name" value="GLUTAMATE SYNTHASE [NADPH] SMALL CHAIN"/>
    <property type="match status" value="1"/>
</dbReference>
<evidence type="ECO:0000259" key="5">
    <source>
        <dbReference type="Pfam" id="PF07992"/>
    </source>
</evidence>
<dbReference type="GO" id="GO:0006537">
    <property type="term" value="P:glutamate biosynthetic process"/>
    <property type="evidence" value="ECO:0007669"/>
    <property type="project" value="UniProtKB-KW"/>
</dbReference>
<evidence type="ECO:0000313" key="7">
    <source>
        <dbReference type="EMBL" id="HGY54104.1"/>
    </source>
</evidence>
<evidence type="ECO:0000256" key="3">
    <source>
        <dbReference type="ARBA" id="ARBA00023164"/>
    </source>
</evidence>
<reference evidence="7" key="1">
    <citation type="journal article" date="2020" name="mSystems">
        <title>Genome- and Community-Level Interaction Insights into Carbon Utilization and Element Cycling Functions of Hydrothermarchaeota in Hydrothermal Sediment.</title>
        <authorList>
            <person name="Zhou Z."/>
            <person name="Liu Y."/>
            <person name="Xu W."/>
            <person name="Pan J."/>
            <person name="Luo Z.H."/>
            <person name="Li M."/>
        </authorList>
    </citation>
    <scope>NUCLEOTIDE SEQUENCE [LARGE SCALE GENOMIC DNA]</scope>
    <source>
        <strain evidence="7">HyVt-577</strain>
    </source>
</reference>
<dbReference type="PRINTS" id="PR00419">
    <property type="entry name" value="ADXRDTASE"/>
</dbReference>
<dbReference type="InterPro" id="IPR036188">
    <property type="entry name" value="FAD/NAD-bd_sf"/>
</dbReference>
<dbReference type="Gene3D" id="1.10.1060.10">
    <property type="entry name" value="Alpha-helical ferredoxin"/>
    <property type="match status" value="1"/>
</dbReference>